<dbReference type="EMBL" id="JACHOO010000006">
    <property type="protein sequence ID" value="MBB5753793.1"/>
    <property type="molecule type" value="Genomic_DNA"/>
</dbReference>
<feature type="region of interest" description="Disordered" evidence="1">
    <location>
        <begin position="80"/>
        <end position="106"/>
    </location>
</feature>
<proteinExistence type="predicted"/>
<dbReference type="RefSeq" id="WP_183857012.1">
    <property type="nucleotide sequence ID" value="NZ_JACHOO010000006.1"/>
</dbReference>
<feature type="compositionally biased region" description="Polar residues" evidence="1">
    <location>
        <begin position="88"/>
        <end position="98"/>
    </location>
</feature>
<reference evidence="2 3" key="1">
    <citation type="submission" date="2020-08" db="EMBL/GenBank/DDBJ databases">
        <title>Genomic Encyclopedia of Type Strains, Phase IV (KMG-IV): sequencing the most valuable type-strain genomes for metagenomic binning, comparative biology and taxonomic classification.</title>
        <authorList>
            <person name="Goeker M."/>
        </authorList>
    </citation>
    <scope>NUCLEOTIDE SEQUENCE [LARGE SCALE GENOMIC DNA]</scope>
    <source>
        <strain evidence="2 3">DSM 16268</strain>
    </source>
</reference>
<sequence length="106" mass="11698">MANDKPHASGSEVQPFAVEFTAADAERYKPLLEDLEISDEQAFEFLSTMWSIMARFVEMGFSLEPCGQLLEDFEKAALSGHSGVNLRPPTQTTDSISSEDAPGDRR</sequence>
<organism evidence="2 3">
    <name type="scientific">Prosthecomicrobium pneumaticum</name>
    <dbReference type="NCBI Taxonomy" id="81895"/>
    <lineage>
        <taxon>Bacteria</taxon>
        <taxon>Pseudomonadati</taxon>
        <taxon>Pseudomonadota</taxon>
        <taxon>Alphaproteobacteria</taxon>
        <taxon>Hyphomicrobiales</taxon>
        <taxon>Kaistiaceae</taxon>
        <taxon>Prosthecomicrobium</taxon>
    </lineage>
</organism>
<evidence type="ECO:0000313" key="3">
    <source>
        <dbReference type="Proteomes" id="UP000523821"/>
    </source>
</evidence>
<name>A0A7W9FN85_9HYPH</name>
<keyword evidence="3" id="KW-1185">Reference proteome</keyword>
<protein>
    <submittedName>
        <fullName evidence="2">Uncharacterized protein</fullName>
    </submittedName>
</protein>
<gene>
    <name evidence="2" type="ORF">GGQ63_002868</name>
</gene>
<dbReference type="AlphaFoldDB" id="A0A7W9FN85"/>
<evidence type="ECO:0000256" key="1">
    <source>
        <dbReference type="SAM" id="MobiDB-lite"/>
    </source>
</evidence>
<accession>A0A7W9FN85</accession>
<dbReference type="Proteomes" id="UP000523821">
    <property type="component" value="Unassembled WGS sequence"/>
</dbReference>
<evidence type="ECO:0000313" key="2">
    <source>
        <dbReference type="EMBL" id="MBB5753793.1"/>
    </source>
</evidence>
<comment type="caution">
    <text evidence="2">The sequence shown here is derived from an EMBL/GenBank/DDBJ whole genome shotgun (WGS) entry which is preliminary data.</text>
</comment>